<dbReference type="EMBL" id="CP060825">
    <property type="protein sequence ID" value="QNP67349.1"/>
    <property type="molecule type" value="Genomic_DNA"/>
</dbReference>
<organism evidence="1 2">
    <name type="scientific">Streptomyces genisteinicus</name>
    <dbReference type="NCBI Taxonomy" id="2768068"/>
    <lineage>
        <taxon>Bacteria</taxon>
        <taxon>Bacillati</taxon>
        <taxon>Actinomycetota</taxon>
        <taxon>Actinomycetes</taxon>
        <taxon>Kitasatosporales</taxon>
        <taxon>Streptomycetaceae</taxon>
        <taxon>Streptomyces</taxon>
    </lineage>
</organism>
<evidence type="ECO:0000313" key="2">
    <source>
        <dbReference type="Proteomes" id="UP000516230"/>
    </source>
</evidence>
<dbReference type="KEGG" id="sgj:IAG43_11010"/>
<proteinExistence type="predicted"/>
<reference evidence="1 2" key="1">
    <citation type="submission" date="2020-08" db="EMBL/GenBank/DDBJ databases">
        <title>A novel species.</title>
        <authorList>
            <person name="Gao J."/>
        </authorList>
    </citation>
    <scope>NUCLEOTIDE SEQUENCE [LARGE SCALE GENOMIC DNA]</scope>
    <source>
        <strain evidence="1 2">CRPJ-33</strain>
    </source>
</reference>
<gene>
    <name evidence="1" type="ORF">IAG43_11010</name>
</gene>
<protein>
    <submittedName>
        <fullName evidence="1">Uncharacterized protein</fullName>
    </submittedName>
</protein>
<sequence length="183" mass="18374">MAAERLCGGTAVSARAGDALEAITGAALFAASGEKATVEAAARELVRMGASTAVGNGDICRIQAPAGSRVGEIRVTWEMYAAAPGGARGERFTPLPMGERAGAATDGAFVAFACAGGDLPGDADRHLRVVVQKGGMPAVPQGDERQLKDAWATVAHSFALALARDLGCAGDGELPAEPSLSPA</sequence>
<name>A0A7H0I3I3_9ACTN</name>
<dbReference type="AlphaFoldDB" id="A0A7H0I3I3"/>
<evidence type="ECO:0000313" key="1">
    <source>
        <dbReference type="EMBL" id="QNP67349.1"/>
    </source>
</evidence>
<accession>A0A7H0I3I3</accession>
<dbReference type="Proteomes" id="UP000516230">
    <property type="component" value="Chromosome"/>
</dbReference>
<keyword evidence="2" id="KW-1185">Reference proteome</keyword>